<reference evidence="1 2" key="1">
    <citation type="submission" date="2020-02" db="EMBL/GenBank/DDBJ databases">
        <title>Draft genome sequence of two Spirosoma agri KCTC 52727 and Spirosoma terrae KCTC 52035.</title>
        <authorList>
            <person name="Rojas J."/>
            <person name="Ambika Manirajan B."/>
            <person name="Suarez C."/>
            <person name="Ratering S."/>
            <person name="Schnell S."/>
        </authorList>
    </citation>
    <scope>NUCLEOTIDE SEQUENCE [LARGE SCALE GENOMIC DNA]</scope>
    <source>
        <strain evidence="1 2">KCTC 52035</strain>
    </source>
</reference>
<gene>
    <name evidence="1" type="ORF">GK108_13900</name>
</gene>
<dbReference type="RefSeq" id="WP_163949095.1">
    <property type="nucleotide sequence ID" value="NZ_JAAFZH010000005.1"/>
</dbReference>
<protein>
    <submittedName>
        <fullName evidence="1">Uncharacterized protein</fullName>
    </submittedName>
</protein>
<accession>A0A6L9L9Z7</accession>
<keyword evidence="2" id="KW-1185">Reference proteome</keyword>
<evidence type="ECO:0000313" key="2">
    <source>
        <dbReference type="Proteomes" id="UP000474175"/>
    </source>
</evidence>
<organism evidence="1 2">
    <name type="scientific">Spirosoma terrae</name>
    <dbReference type="NCBI Taxonomy" id="1968276"/>
    <lineage>
        <taxon>Bacteria</taxon>
        <taxon>Pseudomonadati</taxon>
        <taxon>Bacteroidota</taxon>
        <taxon>Cytophagia</taxon>
        <taxon>Cytophagales</taxon>
        <taxon>Cytophagaceae</taxon>
        <taxon>Spirosoma</taxon>
    </lineage>
</organism>
<evidence type="ECO:0000313" key="1">
    <source>
        <dbReference type="EMBL" id="NDU95971.1"/>
    </source>
</evidence>
<dbReference type="Proteomes" id="UP000474175">
    <property type="component" value="Unassembled WGS sequence"/>
</dbReference>
<comment type="caution">
    <text evidence="1">The sequence shown here is derived from an EMBL/GenBank/DDBJ whole genome shotgun (WGS) entry which is preliminary data.</text>
</comment>
<sequence length="92" mass="10560">MVSQKVDFDKELRDINEQTGASIAHLRSLGLKLPDTILDMSDWLTIKRYAEKYNLSQQVVVNWIGRGVIPGDCVQVVPELNDMKLVKDRIYK</sequence>
<name>A0A6L9L9Z7_9BACT</name>
<dbReference type="AlphaFoldDB" id="A0A6L9L9Z7"/>
<proteinExistence type="predicted"/>
<dbReference type="EMBL" id="JAAFZH010000005">
    <property type="protein sequence ID" value="NDU95971.1"/>
    <property type="molecule type" value="Genomic_DNA"/>
</dbReference>